<proteinExistence type="predicted"/>
<name>D2RED3_ARCPA</name>
<dbReference type="RefSeq" id="WP_012940813.1">
    <property type="nucleotide sequence ID" value="NC_013741.1"/>
</dbReference>
<dbReference type="Proteomes" id="UP000001901">
    <property type="component" value="Chromosome"/>
</dbReference>
<dbReference type="GeneID" id="8740117"/>
<dbReference type="AlphaFoldDB" id="D2RED3"/>
<accession>D2RED3</accession>
<dbReference type="STRING" id="572546.Arcpr_1429"/>
<dbReference type="OrthoDB" id="23364at2157"/>
<dbReference type="eggNOG" id="arCOG12218">
    <property type="taxonomic scope" value="Archaea"/>
</dbReference>
<keyword evidence="2" id="KW-1185">Reference proteome</keyword>
<dbReference type="PaxDb" id="572546-Arcpr_1429"/>
<dbReference type="EMBL" id="CP001857">
    <property type="protein sequence ID" value="ADB58477.1"/>
    <property type="molecule type" value="Genomic_DNA"/>
</dbReference>
<dbReference type="HOGENOM" id="CLU_2490251_0_0_2"/>
<gene>
    <name evidence="1" type="ordered locus">Arcpr_1429</name>
</gene>
<reference evidence="1 2" key="1">
    <citation type="journal article" date="2010" name="Stand. Genomic Sci.">
        <title>Complete genome sequence of Archaeoglobus profundus type strain (AV18).</title>
        <authorList>
            <person name="von Jan M."/>
            <person name="Lapidus A."/>
            <person name="Del Rio T.G."/>
            <person name="Copeland A."/>
            <person name="Tice H."/>
            <person name="Cheng J.F."/>
            <person name="Lucas S."/>
            <person name="Chen F."/>
            <person name="Nolan M."/>
            <person name="Goodwin L."/>
            <person name="Han C."/>
            <person name="Pitluck S."/>
            <person name="Liolios K."/>
            <person name="Ivanova N."/>
            <person name="Mavromatis K."/>
            <person name="Ovchinnikova G."/>
            <person name="Chertkov O."/>
            <person name="Pati A."/>
            <person name="Chen A."/>
            <person name="Palaniappan K."/>
            <person name="Land M."/>
            <person name="Hauser L."/>
            <person name="Chang Y.J."/>
            <person name="Jeffries C.D."/>
            <person name="Saunders E."/>
            <person name="Brettin T."/>
            <person name="Detter J.C."/>
            <person name="Chain P."/>
            <person name="Eichinger K."/>
            <person name="Huber H."/>
            <person name="Spring S."/>
            <person name="Rohde M."/>
            <person name="Goker M."/>
            <person name="Wirth R."/>
            <person name="Woyke T."/>
            <person name="Bristow J."/>
            <person name="Eisen J.A."/>
            <person name="Markowitz V."/>
            <person name="Hugenholtz P."/>
            <person name="Kyrpides N.C."/>
            <person name="Klenk H.P."/>
        </authorList>
    </citation>
    <scope>NUCLEOTIDE SEQUENCE [LARGE SCALE GENOMIC DNA]</scope>
    <source>
        <strain evidence="2">DSM 5631 / JCM 9629 / NBRC 100127 / Av18</strain>
    </source>
</reference>
<evidence type="ECO:0000313" key="2">
    <source>
        <dbReference type="Proteomes" id="UP000001901"/>
    </source>
</evidence>
<protein>
    <submittedName>
        <fullName evidence="1">Uncharacterized protein</fullName>
    </submittedName>
</protein>
<dbReference type="KEGG" id="apo:Arcpr_1429"/>
<organism evidence="1 2">
    <name type="scientific">Archaeoglobus profundus (strain DSM 5631 / JCM 9629 / NBRC 100127 / Av18)</name>
    <dbReference type="NCBI Taxonomy" id="572546"/>
    <lineage>
        <taxon>Archaea</taxon>
        <taxon>Methanobacteriati</taxon>
        <taxon>Methanobacteriota</taxon>
        <taxon>Archaeoglobi</taxon>
        <taxon>Archaeoglobales</taxon>
        <taxon>Archaeoglobaceae</taxon>
        <taxon>Archaeoglobus</taxon>
    </lineage>
</organism>
<sequence length="86" mass="10203">MEEIEFECPVCDDGKKHKAEVLKRERGKLERDEMKLIKGNVEVMIVRCKDCKRIGKIIRHLDYNFEIYDFPSDDESIEKLEKLASQ</sequence>
<evidence type="ECO:0000313" key="1">
    <source>
        <dbReference type="EMBL" id="ADB58477.1"/>
    </source>
</evidence>